<proteinExistence type="predicted"/>
<protein>
    <submittedName>
        <fullName evidence="2">Uncharacterized protein</fullName>
    </submittedName>
</protein>
<keyword evidence="3" id="KW-1185">Reference proteome</keyword>
<keyword evidence="1" id="KW-1133">Transmembrane helix</keyword>
<sequence>MNDFVWQKVFIVDYFVEDFPNVIWVKIKLVEKILWIVNVSILLFCKSILIIAYQFGTSKKFSMKFWVKYLGIKCLIIF</sequence>
<name>A0ABU0U4V6_9SPHI</name>
<dbReference type="Proteomes" id="UP001244640">
    <property type="component" value="Unassembled WGS sequence"/>
</dbReference>
<feature type="transmembrane region" description="Helical" evidence="1">
    <location>
        <begin position="33"/>
        <end position="55"/>
    </location>
</feature>
<keyword evidence="1" id="KW-0472">Membrane</keyword>
<accession>A0ABU0U4V6</accession>
<evidence type="ECO:0000256" key="1">
    <source>
        <dbReference type="SAM" id="Phobius"/>
    </source>
</evidence>
<evidence type="ECO:0000313" key="2">
    <source>
        <dbReference type="EMBL" id="MDQ1149248.1"/>
    </source>
</evidence>
<organism evidence="2 3">
    <name type="scientific">Sphingobacterium zeae</name>
    <dbReference type="NCBI Taxonomy" id="1776859"/>
    <lineage>
        <taxon>Bacteria</taxon>
        <taxon>Pseudomonadati</taxon>
        <taxon>Bacteroidota</taxon>
        <taxon>Sphingobacteriia</taxon>
        <taxon>Sphingobacteriales</taxon>
        <taxon>Sphingobacteriaceae</taxon>
        <taxon>Sphingobacterium</taxon>
    </lineage>
</organism>
<gene>
    <name evidence="2" type="ORF">QE382_001232</name>
</gene>
<evidence type="ECO:0000313" key="3">
    <source>
        <dbReference type="Proteomes" id="UP001244640"/>
    </source>
</evidence>
<comment type="caution">
    <text evidence="2">The sequence shown here is derived from an EMBL/GenBank/DDBJ whole genome shotgun (WGS) entry which is preliminary data.</text>
</comment>
<dbReference type="EMBL" id="JAUTBA010000001">
    <property type="protein sequence ID" value="MDQ1149248.1"/>
    <property type="molecule type" value="Genomic_DNA"/>
</dbReference>
<keyword evidence="1" id="KW-0812">Transmembrane</keyword>
<reference evidence="2 3" key="1">
    <citation type="submission" date="2023-07" db="EMBL/GenBank/DDBJ databases">
        <title>Functional and genomic diversity of the sorghum phyllosphere microbiome.</title>
        <authorList>
            <person name="Shade A."/>
        </authorList>
    </citation>
    <scope>NUCLEOTIDE SEQUENCE [LARGE SCALE GENOMIC DNA]</scope>
    <source>
        <strain evidence="2 3">SORGH_AS_0892</strain>
    </source>
</reference>